<protein>
    <recommendedName>
        <fullName evidence="1">GST C-terminal domain-containing protein</fullName>
    </recommendedName>
</protein>
<comment type="caution">
    <text evidence="2">The sequence shown here is derived from an EMBL/GenBank/DDBJ whole genome shotgun (WGS) entry which is preliminary data.</text>
</comment>
<dbReference type="PANTHER" id="PTHR11571">
    <property type="entry name" value="GLUTATHIONE S-TRANSFERASE"/>
    <property type="match status" value="1"/>
</dbReference>
<dbReference type="Proteomes" id="UP001230188">
    <property type="component" value="Unassembled WGS sequence"/>
</dbReference>
<dbReference type="GO" id="GO:0006749">
    <property type="term" value="P:glutathione metabolic process"/>
    <property type="evidence" value="ECO:0007669"/>
    <property type="project" value="TreeGrafter"/>
</dbReference>
<dbReference type="PROSITE" id="PS50405">
    <property type="entry name" value="GST_CTER"/>
    <property type="match status" value="1"/>
</dbReference>
<dbReference type="InterPro" id="IPR036282">
    <property type="entry name" value="Glutathione-S-Trfase_C_sf"/>
</dbReference>
<dbReference type="InterPro" id="IPR036249">
    <property type="entry name" value="Thioredoxin-like_sf"/>
</dbReference>
<dbReference type="SUPFAM" id="SSF47616">
    <property type="entry name" value="GST C-terminal domain-like"/>
    <property type="match status" value="1"/>
</dbReference>
<evidence type="ECO:0000259" key="1">
    <source>
        <dbReference type="PROSITE" id="PS50405"/>
    </source>
</evidence>
<proteinExistence type="predicted"/>
<organism evidence="2 3">
    <name type="scientific">Chrysophaeum taylorii</name>
    <dbReference type="NCBI Taxonomy" id="2483200"/>
    <lineage>
        <taxon>Eukaryota</taxon>
        <taxon>Sar</taxon>
        <taxon>Stramenopiles</taxon>
        <taxon>Ochrophyta</taxon>
        <taxon>Pelagophyceae</taxon>
        <taxon>Pelagomonadales</taxon>
        <taxon>Pelagomonadaceae</taxon>
        <taxon>Chrysophaeum</taxon>
    </lineage>
</organism>
<sequence length="185" mass="20562">MSSYTLYYWTACEKFWGRGIPIVLTLDSAGAKYEIKQADEAPSGVCFAVPIFSFPNGVTISQTTAILDILGETFGLNGATPEAKMMSKQYLLDLTDVFSELMSGKLSDEARADKWLTLLNSKLTKTFFLGDAPSTVDFYAIFVFEWIVKKGLAFDKYANLTKWWAAIKEVPAVKKMYSSGVPMIP</sequence>
<dbReference type="AlphaFoldDB" id="A0AAD7U759"/>
<dbReference type="SUPFAM" id="SSF52833">
    <property type="entry name" value="Thioredoxin-like"/>
    <property type="match status" value="1"/>
</dbReference>
<dbReference type="Gene3D" id="1.20.1050.10">
    <property type="match status" value="1"/>
</dbReference>
<dbReference type="InterPro" id="IPR004046">
    <property type="entry name" value="GST_C"/>
</dbReference>
<gene>
    <name evidence="2" type="ORF">CTAYLR_007677</name>
</gene>
<dbReference type="GO" id="GO:0004364">
    <property type="term" value="F:glutathione transferase activity"/>
    <property type="evidence" value="ECO:0007669"/>
    <property type="project" value="TreeGrafter"/>
</dbReference>
<evidence type="ECO:0000313" key="3">
    <source>
        <dbReference type="Proteomes" id="UP001230188"/>
    </source>
</evidence>
<dbReference type="InterPro" id="IPR050213">
    <property type="entry name" value="GST_superfamily"/>
</dbReference>
<reference evidence="2" key="1">
    <citation type="submission" date="2023-01" db="EMBL/GenBank/DDBJ databases">
        <title>Metagenome sequencing of chrysophaentin producing Chrysophaeum taylorii.</title>
        <authorList>
            <person name="Davison J."/>
            <person name="Bewley C."/>
        </authorList>
    </citation>
    <scope>NUCLEOTIDE SEQUENCE</scope>
    <source>
        <strain evidence="2">NIES-1699</strain>
    </source>
</reference>
<feature type="domain" description="GST C-terminal" evidence="1">
    <location>
        <begin position="56"/>
        <end position="185"/>
    </location>
</feature>
<dbReference type="InterPro" id="IPR010987">
    <property type="entry name" value="Glutathione-S-Trfase_C-like"/>
</dbReference>
<accession>A0AAD7U759</accession>
<evidence type="ECO:0000313" key="2">
    <source>
        <dbReference type="EMBL" id="KAJ8599034.1"/>
    </source>
</evidence>
<dbReference type="Gene3D" id="3.40.30.10">
    <property type="entry name" value="Glutaredoxin"/>
    <property type="match status" value="1"/>
</dbReference>
<keyword evidence="3" id="KW-1185">Reference proteome</keyword>
<dbReference type="EMBL" id="JAQMWT010000594">
    <property type="protein sequence ID" value="KAJ8599034.1"/>
    <property type="molecule type" value="Genomic_DNA"/>
</dbReference>
<name>A0AAD7U759_9STRA</name>
<dbReference type="Pfam" id="PF00043">
    <property type="entry name" value="GST_C"/>
    <property type="match status" value="1"/>
</dbReference>